<keyword evidence="5" id="KW-0560">Oxidoreductase</keyword>
<dbReference type="InterPro" id="IPR001834">
    <property type="entry name" value="CBR-like"/>
</dbReference>
<dbReference type="EMBL" id="MU032344">
    <property type="protein sequence ID" value="KAF3771006.1"/>
    <property type="molecule type" value="Genomic_DNA"/>
</dbReference>
<comment type="similarity">
    <text evidence="2">Belongs to the flavoprotein pyridine nucleotide cytochrome reductase family.</text>
</comment>
<evidence type="ECO:0000313" key="10">
    <source>
        <dbReference type="Proteomes" id="UP000803844"/>
    </source>
</evidence>
<evidence type="ECO:0000313" key="9">
    <source>
        <dbReference type="EMBL" id="KAF3771006.1"/>
    </source>
</evidence>
<evidence type="ECO:0000256" key="4">
    <source>
        <dbReference type="ARBA" id="ARBA00022827"/>
    </source>
</evidence>
<dbReference type="GO" id="GO:0016491">
    <property type="term" value="F:oxidoreductase activity"/>
    <property type="evidence" value="ECO:0007669"/>
    <property type="project" value="UniProtKB-KW"/>
</dbReference>
<dbReference type="Proteomes" id="UP000803844">
    <property type="component" value="Unassembled WGS sequence"/>
</dbReference>
<dbReference type="InterPro" id="IPR017938">
    <property type="entry name" value="Riboflavin_synthase-like_b-brl"/>
</dbReference>
<dbReference type="InterPro" id="IPR001433">
    <property type="entry name" value="OxRdtase_FAD/NAD-bd"/>
</dbReference>
<comment type="cofactor">
    <cofactor evidence="1 6">
        <name>FAD</name>
        <dbReference type="ChEBI" id="CHEBI:57692"/>
    </cofactor>
</comment>
<dbReference type="SUPFAM" id="SSF63380">
    <property type="entry name" value="Riboflavin synthase domain-like"/>
    <property type="match status" value="1"/>
</dbReference>
<keyword evidence="4 6" id="KW-0274">FAD</keyword>
<feature type="compositionally biased region" description="Basic and acidic residues" evidence="7">
    <location>
        <begin position="252"/>
        <end position="267"/>
    </location>
</feature>
<evidence type="ECO:0000256" key="3">
    <source>
        <dbReference type="ARBA" id="ARBA00022630"/>
    </source>
</evidence>
<sequence>MPCRVISNEPVSPTAFVLTIVTPITSLIETPNTTTTRDVLERAWAHGLWSLEFKQPQLQIARNYTPLPPLPDEEDAMTEEEKRMLKVGFCRLRFYMRRYDGGEVSTYLSRLQEGDEVEIRGPHLGFDIDARLGGDAGGKLVFLAGGTGIAPALQAATTVLQRRGDVDVDILWANRSSADCAGPIMRQLQALQAAYAQKGRTLRVQCVVDEEGSKVRPQDITRAISVGGRRATAAAAATSSTCSLHSQQQLEHSTEADDANRGPERRRCNCPSEEGGRGGAGKNLFMISGPDGFVGAYVGPKVWAEGAERQGRVGGVVANLMRKDPKTWEKWLVLKQ</sequence>
<organism evidence="9 10">
    <name type="scientific">Cryphonectria parasitica (strain ATCC 38755 / EP155)</name>
    <dbReference type="NCBI Taxonomy" id="660469"/>
    <lineage>
        <taxon>Eukaryota</taxon>
        <taxon>Fungi</taxon>
        <taxon>Dikarya</taxon>
        <taxon>Ascomycota</taxon>
        <taxon>Pezizomycotina</taxon>
        <taxon>Sordariomycetes</taxon>
        <taxon>Sordariomycetidae</taxon>
        <taxon>Diaporthales</taxon>
        <taxon>Cryphonectriaceae</taxon>
        <taxon>Cryphonectria-Endothia species complex</taxon>
        <taxon>Cryphonectria</taxon>
    </lineage>
</organism>
<accession>A0A9P5CVC0</accession>
<dbReference type="PRINTS" id="PR00406">
    <property type="entry name" value="CYTB5RDTASE"/>
</dbReference>
<dbReference type="PANTHER" id="PTHR19370:SF189">
    <property type="entry name" value="CYTOCHROME C MITOCHONDRIAL IMPORT FACTOR CYC2"/>
    <property type="match status" value="1"/>
</dbReference>
<feature type="binding site" evidence="6">
    <location>
        <position position="104"/>
    </location>
    <ligand>
        <name>FAD</name>
        <dbReference type="ChEBI" id="CHEBI:57692"/>
    </ligand>
</feature>
<dbReference type="AlphaFoldDB" id="A0A9P5CVC0"/>
<dbReference type="PANTHER" id="PTHR19370">
    <property type="entry name" value="NADH-CYTOCHROME B5 REDUCTASE"/>
    <property type="match status" value="1"/>
</dbReference>
<dbReference type="SUPFAM" id="SSF52343">
    <property type="entry name" value="Ferredoxin reductase-like, C-terminal NADP-linked domain"/>
    <property type="match status" value="1"/>
</dbReference>
<dbReference type="OrthoDB" id="10253744at2759"/>
<dbReference type="GO" id="GO:0005739">
    <property type="term" value="C:mitochondrion"/>
    <property type="evidence" value="ECO:0007669"/>
    <property type="project" value="TreeGrafter"/>
</dbReference>
<dbReference type="Pfam" id="PF00175">
    <property type="entry name" value="NAD_binding_1"/>
    <property type="match status" value="1"/>
</dbReference>
<name>A0A9P5CVC0_CRYP1</name>
<feature type="domain" description="FAD-binding FR-type" evidence="8">
    <location>
        <begin position="1"/>
        <end position="129"/>
    </location>
</feature>
<dbReference type="GeneID" id="63833542"/>
<evidence type="ECO:0000256" key="7">
    <source>
        <dbReference type="SAM" id="MobiDB-lite"/>
    </source>
</evidence>
<dbReference type="InterPro" id="IPR039261">
    <property type="entry name" value="FNR_nucleotide-bd"/>
</dbReference>
<evidence type="ECO:0000256" key="1">
    <source>
        <dbReference type="ARBA" id="ARBA00001974"/>
    </source>
</evidence>
<keyword evidence="3 6" id="KW-0285">Flavoprotein</keyword>
<keyword evidence="10" id="KW-1185">Reference proteome</keyword>
<dbReference type="CDD" id="cd06183">
    <property type="entry name" value="cyt_b5_reduct_like"/>
    <property type="match status" value="1"/>
</dbReference>
<protein>
    <recommendedName>
        <fullName evidence="8">FAD-binding FR-type domain-containing protein</fullName>
    </recommendedName>
</protein>
<dbReference type="RefSeq" id="XP_040781967.1">
    <property type="nucleotide sequence ID" value="XM_040916413.1"/>
</dbReference>
<evidence type="ECO:0000256" key="6">
    <source>
        <dbReference type="PIRSR" id="PIRSR601834-1"/>
    </source>
</evidence>
<dbReference type="Gene3D" id="2.40.30.10">
    <property type="entry name" value="Translation factors"/>
    <property type="match status" value="1"/>
</dbReference>
<dbReference type="Gene3D" id="3.40.50.80">
    <property type="entry name" value="Nucleotide-binding domain of ferredoxin-NADP reductase (FNR) module"/>
    <property type="match status" value="1"/>
</dbReference>
<evidence type="ECO:0000256" key="2">
    <source>
        <dbReference type="ARBA" id="ARBA00006105"/>
    </source>
</evidence>
<evidence type="ECO:0000256" key="5">
    <source>
        <dbReference type="ARBA" id="ARBA00023002"/>
    </source>
</evidence>
<gene>
    <name evidence="9" type="ORF">M406DRAFT_246582</name>
</gene>
<feature type="binding site" evidence="6">
    <location>
        <position position="105"/>
    </location>
    <ligand>
        <name>FAD</name>
        <dbReference type="ChEBI" id="CHEBI:57692"/>
    </ligand>
</feature>
<reference evidence="9" key="1">
    <citation type="journal article" date="2020" name="Phytopathology">
        <title>Genome sequence of the chestnut blight fungus Cryphonectria parasitica EP155: A fundamental resource for an archetypical invasive plant pathogen.</title>
        <authorList>
            <person name="Crouch J.A."/>
            <person name="Dawe A."/>
            <person name="Aerts A."/>
            <person name="Barry K."/>
            <person name="Churchill A.C.L."/>
            <person name="Grimwood J."/>
            <person name="Hillman B."/>
            <person name="Milgroom M.G."/>
            <person name="Pangilinan J."/>
            <person name="Smith M."/>
            <person name="Salamov A."/>
            <person name="Schmutz J."/>
            <person name="Yadav J."/>
            <person name="Grigoriev I.V."/>
            <person name="Nuss D."/>
        </authorList>
    </citation>
    <scope>NUCLEOTIDE SEQUENCE</scope>
    <source>
        <strain evidence="9">EP155</strain>
    </source>
</reference>
<evidence type="ECO:0000259" key="8">
    <source>
        <dbReference type="PROSITE" id="PS51384"/>
    </source>
</evidence>
<comment type="caution">
    <text evidence="9">The sequence shown here is derived from an EMBL/GenBank/DDBJ whole genome shotgun (WGS) entry which is preliminary data.</text>
</comment>
<feature type="region of interest" description="Disordered" evidence="7">
    <location>
        <begin position="243"/>
        <end position="282"/>
    </location>
</feature>
<dbReference type="PROSITE" id="PS51384">
    <property type="entry name" value="FAD_FR"/>
    <property type="match status" value="1"/>
</dbReference>
<dbReference type="InterPro" id="IPR017927">
    <property type="entry name" value="FAD-bd_FR_type"/>
</dbReference>
<proteinExistence type="inferred from homology"/>